<dbReference type="EMBL" id="CP086715">
    <property type="protein sequence ID" value="WOO79410.1"/>
    <property type="molecule type" value="Genomic_DNA"/>
</dbReference>
<dbReference type="SUPFAM" id="SSF52833">
    <property type="entry name" value="Thioredoxin-like"/>
    <property type="match status" value="1"/>
</dbReference>
<dbReference type="PANTHER" id="PTHR13887">
    <property type="entry name" value="GLUTATHIONE S-TRANSFERASE KAPPA"/>
    <property type="match status" value="1"/>
</dbReference>
<dbReference type="GeneID" id="87806179"/>
<dbReference type="PANTHER" id="PTHR13887:SF41">
    <property type="entry name" value="THIOREDOXIN SUPERFAMILY PROTEIN"/>
    <property type="match status" value="1"/>
</dbReference>
<name>A0AAF1BJ27_9TREE</name>
<gene>
    <name evidence="2" type="ORF">LOC62_02G002932</name>
</gene>
<dbReference type="InterPro" id="IPR036249">
    <property type="entry name" value="Thioredoxin-like_sf"/>
</dbReference>
<reference evidence="2" key="1">
    <citation type="submission" date="2023-10" db="EMBL/GenBank/DDBJ databases">
        <authorList>
            <person name="Noh H."/>
        </authorList>
    </citation>
    <scope>NUCLEOTIDE SEQUENCE</scope>
    <source>
        <strain evidence="2">DUCC4014</strain>
    </source>
</reference>
<dbReference type="Gene3D" id="3.40.30.10">
    <property type="entry name" value="Glutaredoxin"/>
    <property type="match status" value="1"/>
</dbReference>
<dbReference type="RefSeq" id="XP_062625442.1">
    <property type="nucleotide sequence ID" value="XM_062769458.1"/>
</dbReference>
<feature type="domain" description="DSBA-like thioredoxin" evidence="1">
    <location>
        <begin position="10"/>
        <end position="216"/>
    </location>
</feature>
<accession>A0AAF1BJ27</accession>
<sequence length="248" mass="28048">MTNAVRSLKIDVTSDALCPFCLLGLKQLELAIARYREKHAESLDINIRIHPFQLNNMLADEPESREEWGVRKFGPERFAAVRQCLNDKFATVGLPEIARGGEISSSHRSHRVTEYAAHVRPEVQLPLIMDLYEAQHLEGIAPSDKNLLARLSTKHGLFATEDEAHEWLDSDAYDIEVRKAYQHAQKQGITGVPFFVFQDKYAASGAMGVDQFVDIIGEIFKREKAMSPQPLTVHEDQCNINDIDCSER</sequence>
<evidence type="ECO:0000259" key="1">
    <source>
        <dbReference type="Pfam" id="PF01323"/>
    </source>
</evidence>
<protein>
    <recommendedName>
        <fullName evidence="1">DSBA-like thioredoxin domain-containing protein</fullName>
    </recommendedName>
</protein>
<dbReference type="Proteomes" id="UP000827549">
    <property type="component" value="Chromosome 2"/>
</dbReference>
<evidence type="ECO:0000313" key="3">
    <source>
        <dbReference type="Proteomes" id="UP000827549"/>
    </source>
</evidence>
<dbReference type="Pfam" id="PF01323">
    <property type="entry name" value="DSBA"/>
    <property type="match status" value="1"/>
</dbReference>
<dbReference type="CDD" id="cd03024">
    <property type="entry name" value="DsbA_FrnE"/>
    <property type="match status" value="1"/>
</dbReference>
<dbReference type="InterPro" id="IPR001853">
    <property type="entry name" value="DSBA-like_thioredoxin_dom"/>
</dbReference>
<proteinExistence type="predicted"/>
<dbReference type="GO" id="GO:0016491">
    <property type="term" value="F:oxidoreductase activity"/>
    <property type="evidence" value="ECO:0007669"/>
    <property type="project" value="InterPro"/>
</dbReference>
<evidence type="ECO:0000313" key="2">
    <source>
        <dbReference type="EMBL" id="WOO79410.1"/>
    </source>
</evidence>
<dbReference type="AlphaFoldDB" id="A0AAF1BJ27"/>
<keyword evidence="3" id="KW-1185">Reference proteome</keyword>
<organism evidence="2 3">
    <name type="scientific">Vanrija pseudolonga</name>
    <dbReference type="NCBI Taxonomy" id="143232"/>
    <lineage>
        <taxon>Eukaryota</taxon>
        <taxon>Fungi</taxon>
        <taxon>Dikarya</taxon>
        <taxon>Basidiomycota</taxon>
        <taxon>Agaricomycotina</taxon>
        <taxon>Tremellomycetes</taxon>
        <taxon>Trichosporonales</taxon>
        <taxon>Trichosporonaceae</taxon>
        <taxon>Vanrija</taxon>
    </lineage>
</organism>